<evidence type="ECO:0000313" key="4">
    <source>
        <dbReference type="EMBL" id="GBE84848.1"/>
    </source>
</evidence>
<protein>
    <submittedName>
        <fullName evidence="4">Probable tRNA-splicing endonuclease subunit</fullName>
    </submittedName>
</protein>
<dbReference type="InterPro" id="IPR036167">
    <property type="entry name" value="tRNA_intron_Endo_cat-like_sf"/>
</dbReference>
<organism evidence="4 5">
    <name type="scientific">Sparassis crispa</name>
    <dbReference type="NCBI Taxonomy" id="139825"/>
    <lineage>
        <taxon>Eukaryota</taxon>
        <taxon>Fungi</taxon>
        <taxon>Dikarya</taxon>
        <taxon>Basidiomycota</taxon>
        <taxon>Agaricomycotina</taxon>
        <taxon>Agaricomycetes</taxon>
        <taxon>Polyporales</taxon>
        <taxon>Sparassidaceae</taxon>
        <taxon>Sparassis</taxon>
    </lineage>
</organism>
<dbReference type="InterPro" id="IPR018593">
    <property type="entry name" value="tRNA-endonuc_su_Sen15"/>
</dbReference>
<dbReference type="RefSeq" id="XP_027615761.1">
    <property type="nucleotide sequence ID" value="XM_027759960.1"/>
</dbReference>
<proteinExistence type="inferred from homology"/>
<keyword evidence="5" id="KW-1185">Reference proteome</keyword>
<dbReference type="GeneID" id="38781765"/>
<dbReference type="InParanoid" id="A0A401GRJ1"/>
<keyword evidence="4" id="KW-0255">Endonuclease</keyword>
<evidence type="ECO:0000259" key="3">
    <source>
        <dbReference type="Pfam" id="PF09631"/>
    </source>
</evidence>
<dbReference type="AlphaFoldDB" id="A0A401GRJ1"/>
<dbReference type="OrthoDB" id="10002170at2759"/>
<keyword evidence="4" id="KW-0540">Nuclease</keyword>
<sequence length="125" mass="13828">MSEQSTSTKSHPSYQALSSLLDKYPRAAGALFQTYNDLLYAQQWTDLEVLELKTCSRGALRGRRPRADPLLCVVPCLLSESLSISWLQSAFEELGQPSEIYLGINAQDSSVVYYKLSPGIVKPAV</sequence>
<keyword evidence="2" id="KW-0819">tRNA processing</keyword>
<dbReference type="Pfam" id="PF09631">
    <property type="entry name" value="Sen15"/>
    <property type="match status" value="1"/>
</dbReference>
<comment type="similarity">
    <text evidence="1">Belongs to the SEN15 family.</text>
</comment>
<feature type="domain" description="tRNA-splicing endonuclease subunit Sen15" evidence="3">
    <location>
        <begin position="33"/>
        <end position="123"/>
    </location>
</feature>
<accession>A0A401GRJ1</accession>
<dbReference type="Gene3D" id="3.40.1350.10">
    <property type="match status" value="1"/>
</dbReference>
<dbReference type="GO" id="GO:0004519">
    <property type="term" value="F:endonuclease activity"/>
    <property type="evidence" value="ECO:0007669"/>
    <property type="project" value="UniProtKB-KW"/>
</dbReference>
<dbReference type="PANTHER" id="PTHR28582">
    <property type="entry name" value="TRNA-SPLICING ENDONUCLEASE SUBUNIT SEN15"/>
    <property type="match status" value="1"/>
</dbReference>
<dbReference type="Proteomes" id="UP000287166">
    <property type="component" value="Unassembled WGS sequence"/>
</dbReference>
<evidence type="ECO:0000313" key="5">
    <source>
        <dbReference type="Proteomes" id="UP000287166"/>
    </source>
</evidence>
<dbReference type="FunCoup" id="A0A401GRJ1">
    <property type="interactions" value="2"/>
</dbReference>
<dbReference type="GO" id="GO:0005634">
    <property type="term" value="C:nucleus"/>
    <property type="evidence" value="ECO:0007669"/>
    <property type="project" value="UniProtKB-ARBA"/>
</dbReference>
<dbReference type="GO" id="GO:0003676">
    <property type="term" value="F:nucleic acid binding"/>
    <property type="evidence" value="ECO:0007669"/>
    <property type="project" value="InterPro"/>
</dbReference>
<comment type="caution">
    <text evidence="4">The sequence shown here is derived from an EMBL/GenBank/DDBJ whole genome shotgun (WGS) entry which is preliminary data.</text>
</comment>
<dbReference type="PANTHER" id="PTHR28582:SF1">
    <property type="entry name" value="TRNA-SPLICING ENDONUCLEASE SUBUNIT SEN15"/>
    <property type="match status" value="1"/>
</dbReference>
<dbReference type="STRING" id="139825.A0A401GRJ1"/>
<dbReference type="InterPro" id="IPR011856">
    <property type="entry name" value="tRNA_endonuc-like_dom_sf"/>
</dbReference>
<evidence type="ECO:0000256" key="2">
    <source>
        <dbReference type="ARBA" id="ARBA00022694"/>
    </source>
</evidence>
<evidence type="ECO:0000256" key="1">
    <source>
        <dbReference type="ARBA" id="ARBA00006091"/>
    </source>
</evidence>
<reference evidence="4 5" key="1">
    <citation type="journal article" date="2018" name="Sci. Rep.">
        <title>Genome sequence of the cauliflower mushroom Sparassis crispa (Hanabiratake) and its association with beneficial usage.</title>
        <authorList>
            <person name="Kiyama R."/>
            <person name="Furutani Y."/>
            <person name="Kawaguchi K."/>
            <person name="Nakanishi T."/>
        </authorList>
    </citation>
    <scope>NUCLEOTIDE SEQUENCE [LARGE SCALE GENOMIC DNA]</scope>
</reference>
<dbReference type="EMBL" id="BFAD01000007">
    <property type="protein sequence ID" value="GBE84848.1"/>
    <property type="molecule type" value="Genomic_DNA"/>
</dbReference>
<gene>
    <name evidence="4" type="ORF">SCP_0700280</name>
</gene>
<name>A0A401GRJ1_9APHY</name>
<dbReference type="GO" id="GO:0006388">
    <property type="term" value="P:tRNA splicing, via endonucleolytic cleavage and ligation"/>
    <property type="evidence" value="ECO:0007669"/>
    <property type="project" value="InterPro"/>
</dbReference>
<keyword evidence="4" id="KW-0378">Hydrolase</keyword>
<dbReference type="SUPFAM" id="SSF53032">
    <property type="entry name" value="tRNA-intron endonuclease catalytic domain-like"/>
    <property type="match status" value="1"/>
</dbReference>